<reference evidence="3 4" key="1">
    <citation type="submission" date="2016-10" db="EMBL/GenBank/DDBJ databases">
        <authorList>
            <person name="Cai Z."/>
        </authorList>
    </citation>
    <scope>NUCLEOTIDE SEQUENCE [LARGE SCALE GENOMIC DNA]</scope>
</reference>
<dbReference type="InterPro" id="IPR001841">
    <property type="entry name" value="Znf_RING"/>
</dbReference>
<feature type="domain" description="RING-type" evidence="2">
    <location>
        <begin position="125"/>
        <end position="171"/>
    </location>
</feature>
<protein>
    <recommendedName>
        <fullName evidence="2">RING-type domain-containing protein</fullName>
    </recommendedName>
</protein>
<dbReference type="GO" id="GO:0008270">
    <property type="term" value="F:zinc ion binding"/>
    <property type="evidence" value="ECO:0007669"/>
    <property type="project" value="UniProtKB-KW"/>
</dbReference>
<dbReference type="EMBL" id="FNXT01000767">
    <property type="protein sequence ID" value="SZX66970.1"/>
    <property type="molecule type" value="Genomic_DNA"/>
</dbReference>
<keyword evidence="1" id="KW-0863">Zinc-finger</keyword>
<evidence type="ECO:0000259" key="2">
    <source>
        <dbReference type="PROSITE" id="PS50089"/>
    </source>
</evidence>
<dbReference type="STRING" id="3088.A0A383VQ03"/>
<keyword evidence="1" id="KW-0479">Metal-binding</keyword>
<name>A0A383VQ03_TETOB</name>
<keyword evidence="4" id="KW-1185">Reference proteome</keyword>
<evidence type="ECO:0000313" key="3">
    <source>
        <dbReference type="EMBL" id="SZX66970.1"/>
    </source>
</evidence>
<organism evidence="3 4">
    <name type="scientific">Tetradesmus obliquus</name>
    <name type="common">Green alga</name>
    <name type="synonym">Acutodesmus obliquus</name>
    <dbReference type="NCBI Taxonomy" id="3088"/>
    <lineage>
        <taxon>Eukaryota</taxon>
        <taxon>Viridiplantae</taxon>
        <taxon>Chlorophyta</taxon>
        <taxon>core chlorophytes</taxon>
        <taxon>Chlorophyceae</taxon>
        <taxon>CS clade</taxon>
        <taxon>Sphaeropleales</taxon>
        <taxon>Scenedesmaceae</taxon>
        <taxon>Tetradesmus</taxon>
    </lineage>
</organism>
<accession>A0A383VQ03</accession>
<keyword evidence="1" id="KW-0862">Zinc</keyword>
<evidence type="ECO:0000313" key="4">
    <source>
        <dbReference type="Proteomes" id="UP000256970"/>
    </source>
</evidence>
<dbReference type="Gene3D" id="3.30.40.10">
    <property type="entry name" value="Zinc/RING finger domain, C3HC4 (zinc finger)"/>
    <property type="match status" value="1"/>
</dbReference>
<dbReference type="AlphaFoldDB" id="A0A383VQ03"/>
<dbReference type="InterPro" id="IPR013083">
    <property type="entry name" value="Znf_RING/FYVE/PHD"/>
</dbReference>
<dbReference type="SUPFAM" id="SSF57850">
    <property type="entry name" value="RING/U-box"/>
    <property type="match status" value="1"/>
</dbReference>
<sequence>MASSCWQQQPPLQQQQQQQRYSCTRITGSRQLPQQQCSCRRAVSSLATIAPQQQQQNAQHLLSDSSCSCSSCQQNRPAGLSSTAPDPWSSSSSSNWRSSYAAGDSLLHDVVEGYDVITGEGVVECVICMGPASLMPLESRVVTPCGHFYHRECLLQWMEVPLGGMCCPTCRWGPLPPL</sequence>
<evidence type="ECO:0000256" key="1">
    <source>
        <dbReference type="PROSITE-ProRule" id="PRU00175"/>
    </source>
</evidence>
<gene>
    <name evidence="3" type="ORF">BQ4739_LOCUS7396</name>
</gene>
<dbReference type="PROSITE" id="PS50089">
    <property type="entry name" value="ZF_RING_2"/>
    <property type="match status" value="1"/>
</dbReference>
<dbReference type="SMART" id="SM00184">
    <property type="entry name" value="RING"/>
    <property type="match status" value="1"/>
</dbReference>
<proteinExistence type="predicted"/>
<dbReference type="Proteomes" id="UP000256970">
    <property type="component" value="Unassembled WGS sequence"/>
</dbReference>
<dbReference type="Pfam" id="PF13639">
    <property type="entry name" value="zf-RING_2"/>
    <property type="match status" value="1"/>
</dbReference>